<evidence type="ECO:0000313" key="8">
    <source>
        <dbReference type="EMBL" id="NOL44297.1"/>
    </source>
</evidence>
<dbReference type="EMBL" id="JACHKF010000001">
    <property type="protein sequence ID" value="MBB6571652.1"/>
    <property type="molecule type" value="Genomic_DNA"/>
</dbReference>
<keyword evidence="4 8" id="KW-0067">ATP-binding</keyword>
<sequence length="519" mass="55038">MTIVAQVRRLSATAGHAVLVDNVSFDVYAGQVTALVGASGSGKTTSALALLGECGNGVQLTGEVVVGDTTVVDSNGVTAAAAAVRGRVVAYMPQHPGSALNPARRVGATLKELERLHHPGESVAQEAIRAAQLPGDRDTLRRFPHEFSGGQRQRVALAQALTCRPEVLVLDEPSTGLDSVTRLQLANELKDLAGQGFGILLLSHDLDLVRELASHIVVLNAGRVIGDVLPLSIDPPKPGPSTPGKPLLQATKLSASVRPRGRTPILYDVDLTVRSGASVGVVGRSGSGKTTLARCLAGLHERSTGNLLLDGAPLPVLRKRTREQNRRVQYVWQEVRGSFDERRAVDQQVARTAQRLRGLAAEQARAEAVATLARLGVSAMTAARPPSRLSGGELQRAALARAVLAEPDVLICDEITTALDDDGTALVVDLLNELKARGTALVWIGHDLGLVASVTDHVLVLDAGRVVEEGPSARVMTEPRHELTQRLVRAARLGREPEPPPKLPTPPFDTADPRSEPRR</sequence>
<dbReference type="Pfam" id="PF00005">
    <property type="entry name" value="ABC_tran"/>
    <property type="match status" value="2"/>
</dbReference>
<dbReference type="Proteomes" id="UP000553957">
    <property type="component" value="Unassembled WGS sequence"/>
</dbReference>
<name>A0A7Y4P1I2_9ACTN</name>
<evidence type="ECO:0000256" key="5">
    <source>
        <dbReference type="SAM" id="MobiDB-lite"/>
    </source>
</evidence>
<dbReference type="PANTHER" id="PTHR43776">
    <property type="entry name" value="TRANSPORT ATP-BINDING PROTEIN"/>
    <property type="match status" value="1"/>
</dbReference>
<dbReference type="GO" id="GO:0055085">
    <property type="term" value="P:transmembrane transport"/>
    <property type="evidence" value="ECO:0007669"/>
    <property type="project" value="UniProtKB-ARBA"/>
</dbReference>
<evidence type="ECO:0000313" key="10">
    <source>
        <dbReference type="Proteomes" id="UP000553957"/>
    </source>
</evidence>
<protein>
    <submittedName>
        <fullName evidence="8">ABC transporter ATP-binding protein</fullName>
    </submittedName>
    <submittedName>
        <fullName evidence="7">Peptide/nickel transport system ATP-binding protein</fullName>
    </submittedName>
</protein>
<dbReference type="InterPro" id="IPR003439">
    <property type="entry name" value="ABC_transporter-like_ATP-bd"/>
</dbReference>
<dbReference type="PANTHER" id="PTHR43776:SF7">
    <property type="entry name" value="D,D-DIPEPTIDE TRANSPORT ATP-BINDING PROTEIN DDPF-RELATED"/>
    <property type="match status" value="1"/>
</dbReference>
<evidence type="ECO:0000313" key="9">
    <source>
        <dbReference type="Proteomes" id="UP000534306"/>
    </source>
</evidence>
<evidence type="ECO:0000259" key="6">
    <source>
        <dbReference type="PROSITE" id="PS50893"/>
    </source>
</evidence>
<evidence type="ECO:0000256" key="2">
    <source>
        <dbReference type="ARBA" id="ARBA00022448"/>
    </source>
</evidence>
<proteinExistence type="inferred from homology"/>
<dbReference type="GO" id="GO:0016887">
    <property type="term" value="F:ATP hydrolysis activity"/>
    <property type="evidence" value="ECO:0007669"/>
    <property type="project" value="InterPro"/>
</dbReference>
<feature type="region of interest" description="Disordered" evidence="5">
    <location>
        <begin position="487"/>
        <end position="519"/>
    </location>
</feature>
<dbReference type="InterPro" id="IPR003593">
    <property type="entry name" value="AAA+_ATPase"/>
</dbReference>
<dbReference type="EMBL" id="JABJRC010000008">
    <property type="protein sequence ID" value="NOL44297.1"/>
    <property type="molecule type" value="Genomic_DNA"/>
</dbReference>
<dbReference type="SMART" id="SM00382">
    <property type="entry name" value="AAA"/>
    <property type="match status" value="2"/>
</dbReference>
<evidence type="ECO:0000256" key="4">
    <source>
        <dbReference type="ARBA" id="ARBA00022840"/>
    </source>
</evidence>
<feature type="domain" description="ABC transporter" evidence="6">
    <location>
        <begin position="248"/>
        <end position="488"/>
    </location>
</feature>
<keyword evidence="3" id="KW-0547">Nucleotide-binding</keyword>
<evidence type="ECO:0000256" key="1">
    <source>
        <dbReference type="ARBA" id="ARBA00005417"/>
    </source>
</evidence>
<reference evidence="7 10" key="2">
    <citation type="submission" date="2020-08" db="EMBL/GenBank/DDBJ databases">
        <title>Sequencing the genomes of 1000 actinobacteria strains.</title>
        <authorList>
            <person name="Klenk H.-P."/>
        </authorList>
    </citation>
    <scope>NUCLEOTIDE SEQUENCE [LARGE SCALE GENOMIC DNA]</scope>
    <source>
        <strain evidence="7 10">DSM 15626</strain>
    </source>
</reference>
<evidence type="ECO:0000313" key="7">
    <source>
        <dbReference type="EMBL" id="MBB6571652.1"/>
    </source>
</evidence>
<dbReference type="GO" id="GO:0005524">
    <property type="term" value="F:ATP binding"/>
    <property type="evidence" value="ECO:0007669"/>
    <property type="project" value="UniProtKB-KW"/>
</dbReference>
<dbReference type="SUPFAM" id="SSF52540">
    <property type="entry name" value="P-loop containing nucleoside triphosphate hydrolases"/>
    <property type="match status" value="2"/>
</dbReference>
<dbReference type="InterPro" id="IPR027417">
    <property type="entry name" value="P-loop_NTPase"/>
</dbReference>
<reference evidence="8 9" key="1">
    <citation type="submission" date="2020-05" db="EMBL/GenBank/DDBJ databases">
        <title>Genome sequence of Kribbella sandramycini ATCC 39419.</title>
        <authorList>
            <person name="Maclea K.S."/>
            <person name="Fair J.L."/>
        </authorList>
    </citation>
    <scope>NUCLEOTIDE SEQUENCE [LARGE SCALE GENOMIC DNA]</scope>
    <source>
        <strain evidence="8 9">ATCC 39419</strain>
    </source>
</reference>
<organism evidence="8 9">
    <name type="scientific">Kribbella sandramycini</name>
    <dbReference type="NCBI Taxonomy" id="60450"/>
    <lineage>
        <taxon>Bacteria</taxon>
        <taxon>Bacillati</taxon>
        <taxon>Actinomycetota</taxon>
        <taxon>Actinomycetes</taxon>
        <taxon>Propionibacteriales</taxon>
        <taxon>Kribbellaceae</taxon>
        <taxon>Kribbella</taxon>
    </lineage>
</organism>
<feature type="domain" description="ABC transporter" evidence="6">
    <location>
        <begin position="5"/>
        <end position="246"/>
    </location>
</feature>
<dbReference type="InterPro" id="IPR050319">
    <property type="entry name" value="ABC_transp_ATP-bind"/>
</dbReference>
<keyword evidence="9" id="KW-1185">Reference proteome</keyword>
<comment type="caution">
    <text evidence="8">The sequence shown here is derived from an EMBL/GenBank/DDBJ whole genome shotgun (WGS) entry which is preliminary data.</text>
</comment>
<dbReference type="Proteomes" id="UP000534306">
    <property type="component" value="Unassembled WGS sequence"/>
</dbReference>
<dbReference type="RefSeq" id="WP_171677545.1">
    <property type="nucleotide sequence ID" value="NZ_BAAAGT010000009.1"/>
</dbReference>
<evidence type="ECO:0000256" key="3">
    <source>
        <dbReference type="ARBA" id="ARBA00022741"/>
    </source>
</evidence>
<dbReference type="InterPro" id="IPR017871">
    <property type="entry name" value="ABC_transporter-like_CS"/>
</dbReference>
<accession>A0A7Y4P1I2</accession>
<comment type="similarity">
    <text evidence="1">Belongs to the ABC transporter superfamily.</text>
</comment>
<dbReference type="AlphaFoldDB" id="A0A7Y4P1I2"/>
<dbReference type="Gene3D" id="3.40.50.300">
    <property type="entry name" value="P-loop containing nucleotide triphosphate hydrolases"/>
    <property type="match status" value="2"/>
</dbReference>
<keyword evidence="2" id="KW-0813">Transport</keyword>
<dbReference type="PROSITE" id="PS00211">
    <property type="entry name" value="ABC_TRANSPORTER_1"/>
    <property type="match status" value="2"/>
</dbReference>
<gene>
    <name evidence="7" type="ORF">HNR71_007289</name>
    <name evidence="8" type="ORF">HPO96_29015</name>
</gene>
<dbReference type="PROSITE" id="PS50893">
    <property type="entry name" value="ABC_TRANSPORTER_2"/>
    <property type="match status" value="2"/>
</dbReference>